<reference evidence="1" key="2">
    <citation type="submission" date="2022-10" db="EMBL/GenBank/DDBJ databases">
        <authorList>
            <consortium name="ENA_rothamsted_submissions"/>
            <consortium name="culmorum"/>
            <person name="King R."/>
        </authorList>
    </citation>
    <scope>NUCLEOTIDE SEQUENCE</scope>
</reference>
<dbReference type="EMBL" id="OU893337">
    <property type="protein sequence ID" value="CAG9794314.1"/>
    <property type="molecule type" value="Genomic_DNA"/>
</dbReference>
<proteinExistence type="predicted"/>
<evidence type="ECO:0000313" key="1">
    <source>
        <dbReference type="EMBL" id="CAG9794314.1"/>
    </source>
</evidence>
<accession>A0A9N9RCV0</accession>
<keyword evidence="2" id="KW-1185">Reference proteome</keyword>
<reference evidence="1" key="1">
    <citation type="submission" date="2021-12" db="EMBL/GenBank/DDBJ databases">
        <authorList>
            <person name="King R."/>
        </authorList>
    </citation>
    <scope>NUCLEOTIDE SEQUENCE</scope>
</reference>
<sequence>MTSKEGRITCEYNDAKRFEEFNSLGEDQYDFVIDIVDDIIDKVDELVNEEKHDFEMLVYPIEKYDENRTRMNRTNEYLDTIHENDYLLNDTSILSPDDVQQIVSDADSDGLVNDKLLICDIGINEDLRADTVSSVTVSSNIKCRGDSLYSESKRGSVDYQNSIKSDLRSIASSESTLKMPSGELSVQSLLQYLREKTASSNRSPSIADID</sequence>
<protein>
    <submittedName>
        <fullName evidence="1">Uncharacterized protein</fullName>
    </submittedName>
</protein>
<dbReference type="Proteomes" id="UP001153714">
    <property type="component" value="Chromosome 6"/>
</dbReference>
<organism evidence="1 2">
    <name type="scientific">Diatraea saccharalis</name>
    <name type="common">sugarcane borer</name>
    <dbReference type="NCBI Taxonomy" id="40085"/>
    <lineage>
        <taxon>Eukaryota</taxon>
        <taxon>Metazoa</taxon>
        <taxon>Ecdysozoa</taxon>
        <taxon>Arthropoda</taxon>
        <taxon>Hexapoda</taxon>
        <taxon>Insecta</taxon>
        <taxon>Pterygota</taxon>
        <taxon>Neoptera</taxon>
        <taxon>Endopterygota</taxon>
        <taxon>Lepidoptera</taxon>
        <taxon>Glossata</taxon>
        <taxon>Ditrysia</taxon>
        <taxon>Pyraloidea</taxon>
        <taxon>Crambidae</taxon>
        <taxon>Crambinae</taxon>
        <taxon>Diatraea</taxon>
    </lineage>
</organism>
<name>A0A9N9RCV0_9NEOP</name>
<dbReference type="OrthoDB" id="198787at2759"/>
<evidence type="ECO:0000313" key="2">
    <source>
        <dbReference type="Proteomes" id="UP001153714"/>
    </source>
</evidence>
<dbReference type="AlphaFoldDB" id="A0A9N9RCV0"/>
<gene>
    <name evidence="1" type="ORF">DIATSA_LOCUS11703</name>
</gene>